<dbReference type="OrthoDB" id="4760831at2759"/>
<evidence type="ECO:0000313" key="1">
    <source>
        <dbReference type="EMBL" id="OAG02532.1"/>
    </source>
</evidence>
<proteinExistence type="predicted"/>
<dbReference type="InParanoid" id="A0A177C6N8"/>
<sequence length="126" mass="14218">MVSIGRATEFSNWLPPKEKNRQAEENESEILAILDSAYANDSTVTAQTVSKWESASNGNRNRKEKVELLIACTIDRMTELPGEGSFTRALIDASIELLVESGDRSFSTFQFNQRIALDKRRYEEPS</sequence>
<dbReference type="EMBL" id="KV441555">
    <property type="protein sequence ID" value="OAG02532.1"/>
    <property type="molecule type" value="Genomic_DNA"/>
</dbReference>
<keyword evidence="2" id="KW-1185">Reference proteome</keyword>
<organism evidence="1 2">
    <name type="scientific">Paraphaeosphaeria sporulosa</name>
    <dbReference type="NCBI Taxonomy" id="1460663"/>
    <lineage>
        <taxon>Eukaryota</taxon>
        <taxon>Fungi</taxon>
        <taxon>Dikarya</taxon>
        <taxon>Ascomycota</taxon>
        <taxon>Pezizomycotina</taxon>
        <taxon>Dothideomycetes</taxon>
        <taxon>Pleosporomycetidae</taxon>
        <taxon>Pleosporales</taxon>
        <taxon>Massarineae</taxon>
        <taxon>Didymosphaeriaceae</taxon>
        <taxon>Paraphaeosphaeria</taxon>
    </lineage>
</organism>
<dbReference type="AlphaFoldDB" id="A0A177C6N8"/>
<gene>
    <name evidence="1" type="ORF">CC84DRAFT_1178170</name>
</gene>
<dbReference type="RefSeq" id="XP_018032897.1">
    <property type="nucleotide sequence ID" value="XM_018180323.1"/>
</dbReference>
<accession>A0A177C6N8</accession>
<dbReference type="Proteomes" id="UP000077069">
    <property type="component" value="Unassembled WGS sequence"/>
</dbReference>
<name>A0A177C6N8_9PLEO</name>
<reference evidence="1 2" key="1">
    <citation type="submission" date="2016-05" db="EMBL/GenBank/DDBJ databases">
        <title>Comparative analysis of secretome profiles of manganese(II)-oxidizing ascomycete fungi.</title>
        <authorList>
            <consortium name="DOE Joint Genome Institute"/>
            <person name="Zeiner C.A."/>
            <person name="Purvine S.O."/>
            <person name="Zink E.M."/>
            <person name="Wu S."/>
            <person name="Pasa-Tolic L."/>
            <person name="Chaput D.L."/>
            <person name="Haridas S."/>
            <person name="Grigoriev I.V."/>
            <person name="Santelli C.M."/>
            <person name="Hansel C.M."/>
        </authorList>
    </citation>
    <scope>NUCLEOTIDE SEQUENCE [LARGE SCALE GENOMIC DNA]</scope>
    <source>
        <strain evidence="1 2">AP3s5-JAC2a</strain>
    </source>
</reference>
<evidence type="ECO:0000313" key="2">
    <source>
        <dbReference type="Proteomes" id="UP000077069"/>
    </source>
</evidence>
<protein>
    <submittedName>
        <fullName evidence="1">Uncharacterized protein</fullName>
    </submittedName>
</protein>
<dbReference type="GeneID" id="28763809"/>